<dbReference type="Gene3D" id="3.30.420.40">
    <property type="match status" value="2"/>
</dbReference>
<comment type="caution">
    <text evidence="2">The sequence shown here is derived from an EMBL/GenBank/DDBJ whole genome shotgun (WGS) entry which is preliminary data.</text>
</comment>
<dbReference type="AlphaFoldDB" id="A0A919RH05"/>
<dbReference type="SUPFAM" id="SSF53067">
    <property type="entry name" value="Actin-like ATPase domain"/>
    <property type="match status" value="1"/>
</dbReference>
<name>A0A919RH05_9ACTN</name>
<dbReference type="InterPro" id="IPR000600">
    <property type="entry name" value="ROK"/>
</dbReference>
<reference evidence="2" key="1">
    <citation type="submission" date="2021-01" db="EMBL/GenBank/DDBJ databases">
        <title>Whole genome shotgun sequence of Sinosporangium siamense NBRC 109515.</title>
        <authorList>
            <person name="Komaki H."/>
            <person name="Tamura T."/>
        </authorList>
    </citation>
    <scope>NUCLEOTIDE SEQUENCE</scope>
    <source>
        <strain evidence="2">NBRC 109515</strain>
    </source>
</reference>
<protein>
    <submittedName>
        <fullName evidence="2">Glucokinase</fullName>
    </submittedName>
</protein>
<organism evidence="2 3">
    <name type="scientific">Sinosporangium siamense</name>
    <dbReference type="NCBI Taxonomy" id="1367973"/>
    <lineage>
        <taxon>Bacteria</taxon>
        <taxon>Bacillati</taxon>
        <taxon>Actinomycetota</taxon>
        <taxon>Actinomycetes</taxon>
        <taxon>Streptosporangiales</taxon>
        <taxon>Streptosporangiaceae</taxon>
        <taxon>Sinosporangium</taxon>
    </lineage>
</organism>
<dbReference type="Proteomes" id="UP000606172">
    <property type="component" value="Unassembled WGS sequence"/>
</dbReference>
<accession>A0A919RH05</accession>
<evidence type="ECO:0000256" key="1">
    <source>
        <dbReference type="ARBA" id="ARBA00006479"/>
    </source>
</evidence>
<sequence>MKDHVLGIDFGGSKVALAVARSDSIDQPVGSVRLPTLASQGARQVVQRCFAAAGELLKGVGRLRAVGVSTFGVVRGDRVRLAPAVPGWEGLELPRLLHHEFGRTPVAIDNDVKAAASAELRWGALRGVDTGLYLNLGTGLAAAMVVGGRVVSGAHGANGEIGYLLRSPGEPGFAAGHAPLEEFISGRALGDRGTALLGRPITASELFARGGDERVEGLLNEAIDGLAMAVANLCVMIDPERVVVGGGMMGAARRIVPTLTAAVTAAVPFPPEIIAARFVDDAPLFGALALAANVSERR</sequence>
<dbReference type="RefSeq" id="WP_204025586.1">
    <property type="nucleotide sequence ID" value="NZ_BOOW01000018.1"/>
</dbReference>
<comment type="similarity">
    <text evidence="1">Belongs to the ROK (NagC/XylR) family.</text>
</comment>
<keyword evidence="3" id="KW-1185">Reference proteome</keyword>
<gene>
    <name evidence="2" type="primary">glk_1</name>
    <name evidence="2" type="ORF">Ssi02_28610</name>
</gene>
<evidence type="ECO:0000313" key="3">
    <source>
        <dbReference type="Proteomes" id="UP000606172"/>
    </source>
</evidence>
<dbReference type="PANTHER" id="PTHR18964">
    <property type="entry name" value="ROK (REPRESSOR, ORF, KINASE) FAMILY"/>
    <property type="match status" value="1"/>
</dbReference>
<evidence type="ECO:0000313" key="2">
    <source>
        <dbReference type="EMBL" id="GII92630.1"/>
    </source>
</evidence>
<proteinExistence type="inferred from homology"/>
<dbReference type="PANTHER" id="PTHR18964:SF149">
    <property type="entry name" value="BIFUNCTIONAL UDP-N-ACETYLGLUCOSAMINE 2-EPIMERASE_N-ACETYLMANNOSAMINE KINASE"/>
    <property type="match status" value="1"/>
</dbReference>
<dbReference type="Pfam" id="PF00480">
    <property type="entry name" value="ROK"/>
    <property type="match status" value="1"/>
</dbReference>
<dbReference type="InterPro" id="IPR043129">
    <property type="entry name" value="ATPase_NBD"/>
</dbReference>
<dbReference type="EMBL" id="BOOW01000018">
    <property type="protein sequence ID" value="GII92630.1"/>
    <property type="molecule type" value="Genomic_DNA"/>
</dbReference>